<evidence type="ECO:0000256" key="1">
    <source>
        <dbReference type="PROSITE-ProRule" id="PRU00221"/>
    </source>
</evidence>
<reference evidence="3 4" key="1">
    <citation type="journal article" date="2019" name="Sci. Rep.">
        <title>Orb-weaving spider Araneus ventricosus genome elucidates the spidroin gene catalogue.</title>
        <authorList>
            <person name="Kono N."/>
            <person name="Nakamura H."/>
            <person name="Ohtoshi R."/>
            <person name="Moran D.A.P."/>
            <person name="Shinohara A."/>
            <person name="Yoshida Y."/>
            <person name="Fujiwara M."/>
            <person name="Mori M."/>
            <person name="Tomita M."/>
            <person name="Arakawa K."/>
        </authorList>
    </citation>
    <scope>NUCLEOTIDE SEQUENCE [LARGE SCALE GENOMIC DNA]</scope>
</reference>
<dbReference type="PROSITE" id="PS50082">
    <property type="entry name" value="WD_REPEATS_2"/>
    <property type="match status" value="3"/>
</dbReference>
<feature type="region of interest" description="Disordered" evidence="2">
    <location>
        <begin position="68"/>
        <end position="90"/>
    </location>
</feature>
<dbReference type="SUPFAM" id="SSF50978">
    <property type="entry name" value="WD40 repeat-like"/>
    <property type="match status" value="1"/>
</dbReference>
<keyword evidence="4" id="KW-1185">Reference proteome</keyword>
<dbReference type="InterPro" id="IPR036322">
    <property type="entry name" value="WD40_repeat_dom_sf"/>
</dbReference>
<dbReference type="EMBL" id="BGPR01001239">
    <property type="protein sequence ID" value="GBM49098.1"/>
    <property type="molecule type" value="Genomic_DNA"/>
</dbReference>
<feature type="repeat" description="WD" evidence="1">
    <location>
        <begin position="246"/>
        <end position="286"/>
    </location>
</feature>
<keyword evidence="1" id="KW-0853">WD repeat</keyword>
<dbReference type="InterPro" id="IPR001680">
    <property type="entry name" value="WD40_rpt"/>
</dbReference>
<dbReference type="InterPro" id="IPR040067">
    <property type="entry name" value="WDR47"/>
</dbReference>
<dbReference type="Gene3D" id="2.130.10.10">
    <property type="entry name" value="YVTN repeat-like/Quinoprotein amine dehydrogenase"/>
    <property type="match status" value="3"/>
</dbReference>
<evidence type="ECO:0000313" key="3">
    <source>
        <dbReference type="EMBL" id="GBM49098.1"/>
    </source>
</evidence>
<proteinExistence type="predicted"/>
<feature type="compositionally biased region" description="Low complexity" evidence="2">
    <location>
        <begin position="74"/>
        <end position="85"/>
    </location>
</feature>
<dbReference type="PANTHER" id="PTHR19863">
    <property type="entry name" value="NEMITIN (NEURONAL ENRICHED MAP INTERACTING PROTEIN) HOMOLOG"/>
    <property type="match status" value="1"/>
</dbReference>
<dbReference type="SMART" id="SM00320">
    <property type="entry name" value="WD40"/>
    <property type="match status" value="7"/>
</dbReference>
<evidence type="ECO:0000313" key="4">
    <source>
        <dbReference type="Proteomes" id="UP000499080"/>
    </source>
</evidence>
<dbReference type="OrthoDB" id="187712at2759"/>
<accession>A0A4Y2G914</accession>
<gene>
    <name evidence="3" type="primary">Wdr47_0</name>
    <name evidence="3" type="ORF">AVEN_266451_1</name>
</gene>
<protein>
    <submittedName>
        <fullName evidence="3">WD repeat-containing protein 47</fullName>
    </submittedName>
</protein>
<organism evidence="3 4">
    <name type="scientific">Araneus ventricosus</name>
    <name type="common">Orbweaver spider</name>
    <name type="synonym">Epeira ventricosa</name>
    <dbReference type="NCBI Taxonomy" id="182803"/>
    <lineage>
        <taxon>Eukaryota</taxon>
        <taxon>Metazoa</taxon>
        <taxon>Ecdysozoa</taxon>
        <taxon>Arthropoda</taxon>
        <taxon>Chelicerata</taxon>
        <taxon>Arachnida</taxon>
        <taxon>Araneae</taxon>
        <taxon>Araneomorphae</taxon>
        <taxon>Entelegynae</taxon>
        <taxon>Araneoidea</taxon>
        <taxon>Araneidae</taxon>
        <taxon>Araneus</taxon>
    </lineage>
</organism>
<feature type="repeat" description="WD" evidence="1">
    <location>
        <begin position="152"/>
        <end position="193"/>
    </location>
</feature>
<dbReference type="PANTHER" id="PTHR19863:SF5">
    <property type="entry name" value="WD REPEAT-CONTAINING PROTEIN 47"/>
    <property type="match status" value="1"/>
</dbReference>
<feature type="repeat" description="WD" evidence="1">
    <location>
        <begin position="382"/>
        <end position="418"/>
    </location>
</feature>
<dbReference type="InterPro" id="IPR015943">
    <property type="entry name" value="WD40/YVTN_repeat-like_dom_sf"/>
</dbReference>
<sequence>MFAPCCGPPTSYYMWPHQQLPNLWTRPMPTMTSTLPAPAKPCPMHDLTVHKRGHEKLQRACSAPKPLLGKKKLSSASQGPGSSESSESKHNFVAVTQLEDEQAIRSVEFHPSGKFYAVGSNTKALRICAYPNCKEIRPDQEPREPTVLYKKQKHHKGSIYCMAWNATGDLLATGSNDKTVKLMRFNSNTCQLEDIAHPLTMHGGTVRDMCFMEDLSNRSNLLISGGSGDNKIYITDCETAMPFQSLTGHTGQILSLYTWGGVMFVSSSQDKTIRFWDMRTRGCVHQISSRAVGGTGPGSATAAVSVDPSGRLLVAGHEDSTCMLYDMKGNRILQTFKPHTADIRTCRLSPKAFYLLTGSYDCKLMLTDLQGDLTQQLATVRVAEHADKVIQGRWHPKEFTFISTSADKTATLWALPQT</sequence>
<dbReference type="AlphaFoldDB" id="A0A4Y2G914"/>
<comment type="caution">
    <text evidence="3">The sequence shown here is derived from an EMBL/GenBank/DDBJ whole genome shotgun (WGS) entry which is preliminary data.</text>
</comment>
<dbReference type="Proteomes" id="UP000499080">
    <property type="component" value="Unassembled WGS sequence"/>
</dbReference>
<dbReference type="CDD" id="cd00200">
    <property type="entry name" value="WD40"/>
    <property type="match status" value="1"/>
</dbReference>
<dbReference type="Pfam" id="PF00400">
    <property type="entry name" value="WD40"/>
    <property type="match status" value="4"/>
</dbReference>
<dbReference type="PROSITE" id="PS50294">
    <property type="entry name" value="WD_REPEATS_REGION"/>
    <property type="match status" value="1"/>
</dbReference>
<name>A0A4Y2G914_ARAVE</name>
<evidence type="ECO:0000256" key="2">
    <source>
        <dbReference type="SAM" id="MobiDB-lite"/>
    </source>
</evidence>